<keyword evidence="3" id="KW-0805">Transcription regulation</keyword>
<protein>
    <submittedName>
        <fullName evidence="8">TSA: Wollemia nobilis Ref_Wollemi_Transcript_898_2252 transcribed RNA sequence</fullName>
    </submittedName>
</protein>
<evidence type="ECO:0000256" key="4">
    <source>
        <dbReference type="ARBA" id="ARBA00023163"/>
    </source>
</evidence>
<dbReference type="GO" id="GO:0051123">
    <property type="term" value="P:RNA polymerase II preinitiation complex assembly"/>
    <property type="evidence" value="ECO:0007669"/>
    <property type="project" value="TreeGrafter"/>
</dbReference>
<organism evidence="8">
    <name type="scientific">Wollemia nobilis</name>
    <dbReference type="NCBI Taxonomy" id="56998"/>
    <lineage>
        <taxon>Eukaryota</taxon>
        <taxon>Viridiplantae</taxon>
        <taxon>Streptophyta</taxon>
        <taxon>Embryophyta</taxon>
        <taxon>Tracheophyta</taxon>
        <taxon>Spermatophyta</taxon>
        <taxon>Pinopsida</taxon>
        <taxon>Pinidae</taxon>
        <taxon>Conifers II</taxon>
        <taxon>Araucariales</taxon>
        <taxon>Araucariaceae</taxon>
        <taxon>Wollemia</taxon>
    </lineage>
</organism>
<dbReference type="InterPro" id="IPR009072">
    <property type="entry name" value="Histone-fold"/>
</dbReference>
<feature type="compositionally biased region" description="Low complexity" evidence="6">
    <location>
        <begin position="161"/>
        <end position="172"/>
    </location>
</feature>
<evidence type="ECO:0000313" key="8">
    <source>
        <dbReference type="EMBL" id="JAG89521.1"/>
    </source>
</evidence>
<feature type="domain" description="Transcription initiation factor TFIID subunit 12" evidence="7">
    <location>
        <begin position="472"/>
        <end position="538"/>
    </location>
</feature>
<dbReference type="CDD" id="cd07981">
    <property type="entry name" value="HFD_TAF12"/>
    <property type="match status" value="1"/>
</dbReference>
<feature type="compositionally biased region" description="Polar residues" evidence="6">
    <location>
        <begin position="1"/>
        <end position="12"/>
    </location>
</feature>
<dbReference type="InterPro" id="IPR003228">
    <property type="entry name" value="TFIID_TAF12_dom"/>
</dbReference>
<dbReference type="GO" id="GO:0003677">
    <property type="term" value="F:DNA binding"/>
    <property type="evidence" value="ECO:0007669"/>
    <property type="project" value="TreeGrafter"/>
</dbReference>
<evidence type="ECO:0000256" key="1">
    <source>
        <dbReference type="ARBA" id="ARBA00004123"/>
    </source>
</evidence>
<feature type="compositionally biased region" description="Polar residues" evidence="6">
    <location>
        <begin position="65"/>
        <end position="77"/>
    </location>
</feature>
<dbReference type="Pfam" id="PF03847">
    <property type="entry name" value="TFIID_20kDa"/>
    <property type="match status" value="1"/>
</dbReference>
<dbReference type="PANTHER" id="PTHR12264:SF26">
    <property type="entry name" value="TRANSCRIPTION INITIATION FACTOR TFIID SUBUNIT 12B"/>
    <property type="match status" value="1"/>
</dbReference>
<keyword evidence="4" id="KW-0804">Transcription</keyword>
<dbReference type="GO" id="GO:0005669">
    <property type="term" value="C:transcription factor TFIID complex"/>
    <property type="evidence" value="ECO:0007669"/>
    <property type="project" value="InterPro"/>
</dbReference>
<evidence type="ECO:0000256" key="3">
    <source>
        <dbReference type="ARBA" id="ARBA00023015"/>
    </source>
</evidence>
<evidence type="ECO:0000256" key="6">
    <source>
        <dbReference type="SAM" id="MobiDB-lite"/>
    </source>
</evidence>
<feature type="compositionally biased region" description="Polar residues" evidence="6">
    <location>
        <begin position="347"/>
        <end position="360"/>
    </location>
</feature>
<dbReference type="InterPro" id="IPR037794">
    <property type="entry name" value="TAF12"/>
</dbReference>
<comment type="subcellular location">
    <subcellularLocation>
        <location evidence="1">Nucleus</location>
    </subcellularLocation>
</comment>
<evidence type="ECO:0000256" key="5">
    <source>
        <dbReference type="ARBA" id="ARBA00023242"/>
    </source>
</evidence>
<name>A0A0C9RQX9_9CONI</name>
<feature type="compositionally biased region" description="Polar residues" evidence="6">
    <location>
        <begin position="151"/>
        <end position="160"/>
    </location>
</feature>
<feature type="region of interest" description="Disordered" evidence="6">
    <location>
        <begin position="126"/>
        <end position="190"/>
    </location>
</feature>
<dbReference type="EMBL" id="GCHU01000889">
    <property type="protein sequence ID" value="JAG89521.1"/>
    <property type="molecule type" value="Transcribed_RNA"/>
</dbReference>
<feature type="compositionally biased region" description="Low complexity" evidence="6">
    <location>
        <begin position="361"/>
        <end position="425"/>
    </location>
</feature>
<dbReference type="SUPFAM" id="SSF47113">
    <property type="entry name" value="Histone-fold"/>
    <property type="match status" value="1"/>
</dbReference>
<feature type="compositionally biased region" description="Polar residues" evidence="6">
    <location>
        <begin position="176"/>
        <end position="188"/>
    </location>
</feature>
<comment type="similarity">
    <text evidence="2">Belongs to the TAF12 family.</text>
</comment>
<feature type="compositionally biased region" description="Low complexity" evidence="6">
    <location>
        <begin position="22"/>
        <end position="33"/>
    </location>
</feature>
<reference evidence="8" key="1">
    <citation type="submission" date="2015-02" db="EMBL/GenBank/DDBJ databases">
        <title>A transcriptome of Wollemia nobilis - a relic of Gondwana.</title>
        <authorList>
            <person name="Chia J.Y."/>
            <person name="Leong Y.S."/>
            <person name="Abdul Karim S."/>
            <person name="Wan Azmi N."/>
            <person name="Hercus R."/>
            <person name="Croft L."/>
        </authorList>
    </citation>
    <scope>NUCLEOTIDE SEQUENCE</scope>
    <source>
        <strain evidence="8">MaeBrown</strain>
        <tissue evidence="8">Leaf</tissue>
    </source>
</reference>
<evidence type="ECO:0000259" key="7">
    <source>
        <dbReference type="Pfam" id="PF03847"/>
    </source>
</evidence>
<dbReference type="GO" id="GO:0000124">
    <property type="term" value="C:SAGA complex"/>
    <property type="evidence" value="ECO:0007669"/>
    <property type="project" value="InterPro"/>
</dbReference>
<proteinExistence type="inferred from homology"/>
<dbReference type="AlphaFoldDB" id="A0A0C9RQX9"/>
<sequence>MSGESPTQNILNQGGGGAQVCSTGTGSTSPLGSMMPNSVVGSPGMEAALAAAASAQLNPNPNAQVPSNQGQVPSNQGQVPQNIGLNYQQGLGQMQMQGQGQGQPQMMGQQKAGMLRQQSQQMMMLSSSSALASSPSSNLQSQQNMGAMGSMGSNPIQSPTSGHSGMHRSSSGPRLNPSQQFPSRSTIYGQLPFNHPLQQQQLTGLTRTGMTGQPQGPTHLSMLNQASPFSSIQSHLMQQARQKQALQSSHFQQSVSSGQSLQGMQNIGMMGSLGLTSQSRMNGSLAFTQQRAALRSPSTPQQQSLSSPQKIQTQNLPRVPSIGSMNSQLTGLSQGGQSAIVPGSLAHPQQWSKLQQSSLTSSASPPYQLQQQQQQRQQQAQLQQQAPPSLSQQQPITSHSQQLSQQQNSPQIQQQQLQQSLQPQSVNRMAPLTIQKPSTPTGSQSGTSTLSAPLPLGTNSQGAEGSLPILQKRTIHDLVAQVDPNETIDPELADFLLEFADDFIQSATQWACAYAKHRNSPIVDEKDMLLHLEHNWKLSIPGYSSKECNKKQRVSGSEAHQNRLALIQKSMTVSQMEPEAGQNKSATGSVNGSSNAIIGSPNSGVQGVKAMQNSTSVAPFSMGSPGVQKIPRF</sequence>
<dbReference type="GO" id="GO:0017025">
    <property type="term" value="F:TBP-class protein binding"/>
    <property type="evidence" value="ECO:0007669"/>
    <property type="project" value="TreeGrafter"/>
</dbReference>
<feature type="compositionally biased region" description="Low complexity" evidence="6">
    <location>
        <begin position="296"/>
        <end position="312"/>
    </location>
</feature>
<feature type="compositionally biased region" description="Low complexity" evidence="6">
    <location>
        <begin position="126"/>
        <end position="145"/>
    </location>
</feature>
<feature type="region of interest" description="Disordered" evidence="6">
    <location>
        <begin position="291"/>
        <end position="464"/>
    </location>
</feature>
<feature type="compositionally biased region" description="Polar residues" evidence="6">
    <location>
        <begin position="323"/>
        <end position="337"/>
    </location>
</feature>
<dbReference type="GO" id="GO:0046982">
    <property type="term" value="F:protein heterodimerization activity"/>
    <property type="evidence" value="ECO:0007669"/>
    <property type="project" value="InterPro"/>
</dbReference>
<accession>A0A0C9RQX9</accession>
<keyword evidence="5" id="KW-0539">Nucleus</keyword>
<feature type="region of interest" description="Disordered" evidence="6">
    <location>
        <begin position="1"/>
        <end position="39"/>
    </location>
</feature>
<feature type="region of interest" description="Disordered" evidence="6">
    <location>
        <begin position="58"/>
        <end position="77"/>
    </location>
</feature>
<dbReference type="Gene3D" id="1.10.20.10">
    <property type="entry name" value="Histone, subunit A"/>
    <property type="match status" value="1"/>
</dbReference>
<dbReference type="PANTHER" id="PTHR12264">
    <property type="entry name" value="TRANSCRIPTION INITIATION FACTOR TFIID SUBUNIT 12"/>
    <property type="match status" value="1"/>
</dbReference>
<feature type="compositionally biased region" description="Low complexity" evidence="6">
    <location>
        <begin position="437"/>
        <end position="449"/>
    </location>
</feature>
<evidence type="ECO:0000256" key="2">
    <source>
        <dbReference type="ARBA" id="ARBA00007530"/>
    </source>
</evidence>